<organism evidence="3 4">
    <name type="scientific">Clostridium frigidicarnis</name>
    <dbReference type="NCBI Taxonomy" id="84698"/>
    <lineage>
        <taxon>Bacteria</taxon>
        <taxon>Bacillati</taxon>
        <taxon>Bacillota</taxon>
        <taxon>Clostridia</taxon>
        <taxon>Eubacteriales</taxon>
        <taxon>Clostridiaceae</taxon>
        <taxon>Clostridium</taxon>
    </lineage>
</organism>
<dbReference type="HAMAP" id="MF_02062">
    <property type="entry name" value="GltS"/>
    <property type="match status" value="1"/>
</dbReference>
<dbReference type="OrthoDB" id="4921038at2"/>
<gene>
    <name evidence="3" type="ORF">SAMN04488528_10682</name>
</gene>
<evidence type="ECO:0000313" key="4">
    <source>
        <dbReference type="Proteomes" id="UP000198619"/>
    </source>
</evidence>
<dbReference type="GO" id="GO:0005886">
    <property type="term" value="C:plasma membrane"/>
    <property type="evidence" value="ECO:0007669"/>
    <property type="project" value="UniProtKB-SubCell"/>
</dbReference>
<evidence type="ECO:0000256" key="2">
    <source>
        <dbReference type="NCBIfam" id="TIGR00210"/>
    </source>
</evidence>
<name>A0A1I1B7K6_9CLOT</name>
<feature type="transmembrane region" description="Helical" evidence="1">
    <location>
        <begin position="277"/>
        <end position="295"/>
    </location>
</feature>
<keyword evidence="1" id="KW-0915">Sodium</keyword>
<keyword evidence="1" id="KW-1003">Cell membrane</keyword>
<feature type="transmembrane region" description="Helical" evidence="1">
    <location>
        <begin position="6"/>
        <end position="24"/>
    </location>
</feature>
<keyword evidence="1" id="KW-0472">Membrane</keyword>
<feature type="transmembrane region" description="Helical" evidence="1">
    <location>
        <begin position="158"/>
        <end position="181"/>
    </location>
</feature>
<comment type="similarity">
    <text evidence="1">Belongs to the glutamate:Na(+) symporter (ESS) (TC 2.A.27) family.</text>
</comment>
<dbReference type="Proteomes" id="UP000198619">
    <property type="component" value="Unassembled WGS sequence"/>
</dbReference>
<keyword evidence="1" id="KW-0739">Sodium transport</keyword>
<dbReference type="GO" id="GO:0015501">
    <property type="term" value="F:glutamate:sodium symporter activity"/>
    <property type="evidence" value="ECO:0007669"/>
    <property type="project" value="UniProtKB-UniRule"/>
</dbReference>
<dbReference type="STRING" id="84698.SAMN04488528_10682"/>
<keyword evidence="1" id="KW-0812">Transmembrane</keyword>
<feature type="transmembrane region" description="Helical" evidence="1">
    <location>
        <begin position="95"/>
        <end position="116"/>
    </location>
</feature>
<feature type="transmembrane region" description="Helical" evidence="1">
    <location>
        <begin position="307"/>
        <end position="327"/>
    </location>
</feature>
<sequence length="401" mass="42428">MELNLNMIQTLAVAIAMYYLGVFLKSKIGFLEKFCIPAPVIGGFIFAIANLLLRNTGVLSTNLDVTLQTPFMLVFFTTIGLGASFKMIKQGGKKVVMFSIAAITLVVLQDVIGVIVSKGMGVSPLLGLISGSITMTGGHGTGATWGALFEADYGLEGATAIAMAAATFGLVCGSLIGGPIGKALIKKGNLKSEEQETKSKSVTAECEVAATQEGVTYETMFKTISIIFIAMGFGTILEIFFKAVGITLPAYIDAMIVAAIIINFGEQTKKFTINTTCIDIIGNVALNVFLSMALIDLKLWQLQAMAGPLLVMLGTQAVLMAIFAYFITFRLMGKDYDAAVLSSGHCGFGMGATPNGVANMDAITTKFGPSPKAMFVLPVVGAFFVDITNSLIITVFVNLFH</sequence>
<comment type="subcellular location">
    <subcellularLocation>
        <location evidence="1">Cell membrane</location>
        <topology evidence="1">Multi-pass membrane protein</topology>
    </subcellularLocation>
</comment>
<keyword evidence="1" id="KW-1133">Transmembrane helix</keyword>
<keyword evidence="1" id="KW-0769">Symport</keyword>
<reference evidence="3 4" key="1">
    <citation type="submission" date="2016-10" db="EMBL/GenBank/DDBJ databases">
        <authorList>
            <person name="de Groot N.N."/>
        </authorList>
    </citation>
    <scope>NUCLEOTIDE SEQUENCE [LARGE SCALE GENOMIC DNA]</scope>
    <source>
        <strain evidence="3 4">DSM 12271</strain>
    </source>
</reference>
<feature type="transmembrane region" description="Helical" evidence="1">
    <location>
        <begin position="246"/>
        <end position="265"/>
    </location>
</feature>
<keyword evidence="1" id="KW-0029">Amino-acid transport</keyword>
<dbReference type="InterPro" id="IPR004445">
    <property type="entry name" value="GltS"/>
</dbReference>
<feature type="transmembrane region" description="Helical" evidence="1">
    <location>
        <begin position="220"/>
        <end position="240"/>
    </location>
</feature>
<evidence type="ECO:0000256" key="1">
    <source>
        <dbReference type="HAMAP-Rule" id="MF_02062"/>
    </source>
</evidence>
<dbReference type="NCBIfam" id="TIGR00210">
    <property type="entry name" value="gltS"/>
    <property type="match status" value="1"/>
</dbReference>
<feature type="transmembrane region" description="Helical" evidence="1">
    <location>
        <begin position="36"/>
        <end position="53"/>
    </location>
</feature>
<dbReference type="EMBL" id="FOKI01000068">
    <property type="protein sequence ID" value="SFB45646.1"/>
    <property type="molecule type" value="Genomic_DNA"/>
</dbReference>
<dbReference type="PANTHER" id="PTHR36178:SF1">
    <property type="entry name" value="SODIUM_GLUTAMATE SYMPORTER"/>
    <property type="match status" value="1"/>
</dbReference>
<accession>A0A1I1B7K6</accession>
<dbReference type="Pfam" id="PF03616">
    <property type="entry name" value="Glt_symporter"/>
    <property type="match status" value="1"/>
</dbReference>
<comment type="function">
    <text evidence="1">Catalyzes the sodium-dependent transport of glutamate.</text>
</comment>
<dbReference type="AlphaFoldDB" id="A0A1I1B7K6"/>
<proteinExistence type="inferred from homology"/>
<feature type="transmembrane region" description="Helical" evidence="1">
    <location>
        <begin position="65"/>
        <end position="83"/>
    </location>
</feature>
<dbReference type="RefSeq" id="WP_090043238.1">
    <property type="nucleotide sequence ID" value="NZ_FOKI01000068.1"/>
</dbReference>
<keyword evidence="1" id="KW-0406">Ion transport</keyword>
<keyword evidence="1" id="KW-0813">Transport</keyword>
<dbReference type="PANTHER" id="PTHR36178">
    <property type="entry name" value="SLR0625 PROTEIN"/>
    <property type="match status" value="1"/>
</dbReference>
<keyword evidence="4" id="KW-1185">Reference proteome</keyword>
<dbReference type="GO" id="GO:0015813">
    <property type="term" value="P:L-glutamate transmembrane transport"/>
    <property type="evidence" value="ECO:0007669"/>
    <property type="project" value="UniProtKB-UniRule"/>
</dbReference>
<protein>
    <recommendedName>
        <fullName evidence="1 2">Sodium/glutamate symporter</fullName>
    </recommendedName>
</protein>
<feature type="transmembrane region" description="Helical" evidence="1">
    <location>
        <begin position="375"/>
        <end position="400"/>
    </location>
</feature>
<evidence type="ECO:0000313" key="3">
    <source>
        <dbReference type="EMBL" id="SFB45646.1"/>
    </source>
</evidence>